<dbReference type="InterPro" id="IPR029052">
    <property type="entry name" value="Metallo-depent_PP-like"/>
</dbReference>
<dbReference type="InterPro" id="IPR004843">
    <property type="entry name" value="Calcineurin-like_PHP"/>
</dbReference>
<dbReference type="Pfam" id="PF00149">
    <property type="entry name" value="Metallophos"/>
    <property type="match status" value="1"/>
</dbReference>
<evidence type="ECO:0000313" key="3">
    <source>
        <dbReference type="Proteomes" id="UP001250538"/>
    </source>
</evidence>
<evidence type="ECO:0000259" key="1">
    <source>
        <dbReference type="Pfam" id="PF00149"/>
    </source>
</evidence>
<organism evidence="2 3">
    <name type="scientific">Paenibacillus suaedae</name>
    <dbReference type="NCBI Taxonomy" id="3077233"/>
    <lineage>
        <taxon>Bacteria</taxon>
        <taxon>Bacillati</taxon>
        <taxon>Bacillota</taxon>
        <taxon>Bacilli</taxon>
        <taxon>Bacillales</taxon>
        <taxon>Paenibacillaceae</taxon>
        <taxon>Paenibacillus</taxon>
    </lineage>
</organism>
<dbReference type="InterPro" id="IPR052963">
    <property type="entry name" value="Pantetheine_PDE"/>
</dbReference>
<dbReference type="PANTHER" id="PTHR36492:SF2">
    <property type="entry name" value="[ACYL-CARRIER-PROTEIN] PHOSPHODIESTERASE PPTH"/>
    <property type="match status" value="1"/>
</dbReference>
<dbReference type="CDD" id="cd00838">
    <property type="entry name" value="MPP_superfamily"/>
    <property type="match status" value="1"/>
</dbReference>
<protein>
    <submittedName>
        <fullName evidence="2">Metallophosphoesterase</fullName>
    </submittedName>
</protein>
<dbReference type="GO" id="GO:0016787">
    <property type="term" value="F:hydrolase activity"/>
    <property type="evidence" value="ECO:0007669"/>
    <property type="project" value="InterPro"/>
</dbReference>
<dbReference type="Gene3D" id="3.60.21.10">
    <property type="match status" value="1"/>
</dbReference>
<dbReference type="PANTHER" id="PTHR36492">
    <property type="match status" value="1"/>
</dbReference>
<comment type="caution">
    <text evidence="2">The sequence shown here is derived from an EMBL/GenBank/DDBJ whole genome shotgun (WGS) entry which is preliminary data.</text>
</comment>
<accession>A0AAJ2K055</accession>
<dbReference type="SUPFAM" id="SSF56300">
    <property type="entry name" value="Metallo-dependent phosphatases"/>
    <property type="match status" value="1"/>
</dbReference>
<dbReference type="EMBL" id="JAVYAA010000003">
    <property type="protein sequence ID" value="MDT8977378.1"/>
    <property type="molecule type" value="Genomic_DNA"/>
</dbReference>
<evidence type="ECO:0000313" key="2">
    <source>
        <dbReference type="EMBL" id="MDT8977378.1"/>
    </source>
</evidence>
<dbReference type="RefSeq" id="WP_142542838.1">
    <property type="nucleotide sequence ID" value="NZ_JAVYAA010000003.1"/>
</dbReference>
<feature type="domain" description="Calcineurin-like phosphoesterase" evidence="1">
    <location>
        <begin position="1"/>
        <end position="217"/>
    </location>
</feature>
<keyword evidence="3" id="KW-1185">Reference proteome</keyword>
<gene>
    <name evidence="2" type="ORF">RQP50_14165</name>
</gene>
<sequence length="252" mass="29587">MRIFAISDIHIDFPENYNWLKQISCEDYKNDILILAGDISNQIIHIEETFTSLTAKFLKVFYVPGNHDLWVVKNEYSNSIEKLRAIEIIAQHTGVIMEPYSMENVLIVPLLGWYDYSFGSPNQEILSNWVDFIACKWPFGNDVVQITKYFTDRNHISMQKGDRFIISFSHFLPRIDLMPYNIPTSKQFLYPVLGSVLLDKQIRELGSDLHIYGHSHINRKIWKDGILYINNAYGYPYEKSYTHRKLLCVHEI</sequence>
<proteinExistence type="predicted"/>
<dbReference type="Proteomes" id="UP001250538">
    <property type="component" value="Unassembled WGS sequence"/>
</dbReference>
<reference evidence="3" key="1">
    <citation type="submission" date="2023-09" db="EMBL/GenBank/DDBJ databases">
        <title>Paenibacillus sp. chi10 Genome sequencing and assembly.</title>
        <authorList>
            <person name="Kim I."/>
        </authorList>
    </citation>
    <scope>NUCLEOTIDE SEQUENCE [LARGE SCALE GENOMIC DNA]</scope>
    <source>
        <strain evidence="3">chi10</strain>
    </source>
</reference>
<name>A0AAJ2K055_9BACL</name>
<dbReference type="AlphaFoldDB" id="A0AAJ2K055"/>